<dbReference type="EMBL" id="JAOVZB010000004">
    <property type="protein sequence ID" value="MCV2403213.1"/>
    <property type="molecule type" value="Genomic_DNA"/>
</dbReference>
<dbReference type="PANTHER" id="PTHR30537">
    <property type="entry name" value="HTH-TYPE TRANSCRIPTIONAL REGULATOR"/>
    <property type="match status" value="1"/>
</dbReference>
<dbReference type="RefSeq" id="WP_263530593.1">
    <property type="nucleotide sequence ID" value="NZ_JAOVZB010000004.1"/>
</dbReference>
<keyword evidence="7" id="KW-1185">Reference proteome</keyword>
<proteinExistence type="inferred from homology"/>
<keyword evidence="3" id="KW-0238">DNA-binding</keyword>
<dbReference type="InterPro" id="IPR005119">
    <property type="entry name" value="LysR_subst-bd"/>
</dbReference>
<evidence type="ECO:0000256" key="1">
    <source>
        <dbReference type="ARBA" id="ARBA00009437"/>
    </source>
</evidence>
<dbReference type="InterPro" id="IPR058163">
    <property type="entry name" value="LysR-type_TF_proteobact-type"/>
</dbReference>
<dbReference type="InterPro" id="IPR036390">
    <property type="entry name" value="WH_DNA-bd_sf"/>
</dbReference>
<dbReference type="Gene3D" id="3.40.190.290">
    <property type="match status" value="1"/>
</dbReference>
<dbReference type="Pfam" id="PF00126">
    <property type="entry name" value="HTH_1"/>
    <property type="match status" value="1"/>
</dbReference>
<organism evidence="6 7">
    <name type="scientific">Marinomonas sargassi</name>
    <dbReference type="NCBI Taxonomy" id="2984494"/>
    <lineage>
        <taxon>Bacteria</taxon>
        <taxon>Pseudomonadati</taxon>
        <taxon>Pseudomonadota</taxon>
        <taxon>Gammaproteobacteria</taxon>
        <taxon>Oceanospirillales</taxon>
        <taxon>Oceanospirillaceae</taxon>
        <taxon>Marinomonas</taxon>
    </lineage>
</organism>
<dbReference type="Pfam" id="PF03466">
    <property type="entry name" value="LysR_substrate"/>
    <property type="match status" value="1"/>
</dbReference>
<name>A0ABT2YTJ7_9GAMM</name>
<gene>
    <name evidence="6" type="ORF">OFY17_10015</name>
</gene>
<dbReference type="Proteomes" id="UP001209713">
    <property type="component" value="Unassembled WGS sequence"/>
</dbReference>
<dbReference type="SUPFAM" id="SSF46785">
    <property type="entry name" value="Winged helix' DNA-binding domain"/>
    <property type="match status" value="1"/>
</dbReference>
<keyword evidence="4" id="KW-0804">Transcription</keyword>
<comment type="similarity">
    <text evidence="1">Belongs to the LysR transcriptional regulatory family.</text>
</comment>
<dbReference type="PANTHER" id="PTHR30537:SF5">
    <property type="entry name" value="HTH-TYPE TRANSCRIPTIONAL ACTIVATOR TTDR-RELATED"/>
    <property type="match status" value="1"/>
</dbReference>
<reference evidence="6 7" key="1">
    <citation type="submission" date="2022-10" db="EMBL/GenBank/DDBJ databases">
        <title>Marinomonas transparenta sp. nov. and Marinomonas sargassi sp. nov., isolated from marine alga (Sargassum natans (L.) Gaillon).</title>
        <authorList>
            <person name="Wang Y."/>
        </authorList>
    </citation>
    <scope>NUCLEOTIDE SEQUENCE [LARGE SCALE GENOMIC DNA]</scope>
    <source>
        <strain evidence="6 7">C2222</strain>
    </source>
</reference>
<keyword evidence="2" id="KW-0805">Transcription regulation</keyword>
<dbReference type="PROSITE" id="PS50931">
    <property type="entry name" value="HTH_LYSR"/>
    <property type="match status" value="1"/>
</dbReference>
<evidence type="ECO:0000313" key="6">
    <source>
        <dbReference type="EMBL" id="MCV2403213.1"/>
    </source>
</evidence>
<evidence type="ECO:0000259" key="5">
    <source>
        <dbReference type="PROSITE" id="PS50931"/>
    </source>
</evidence>
<dbReference type="SUPFAM" id="SSF53850">
    <property type="entry name" value="Periplasmic binding protein-like II"/>
    <property type="match status" value="1"/>
</dbReference>
<sequence length="277" mass="31453">MNLLSPFKTFVLVAEHLNFSAAARQLDQPRATVSARIIELEKQLGVRLFQRNNRNVSLTAEGLQYLAACRQTLSAFEDADEALDIGSKLKGEIRLALPATLPNQHFLTTLMDFQKHYPEIHLELIFSDQVLDLAENRIDIAIRGKSPVSKDLVARELDPTDMILVATKEWISINLPIKDWNHLTLHDPLTLCPFSYRQTMIKTTEISQSLSLCLLGIGAALLPRSICESQLKEGSLLQFECESELPRLNKYLIYQQPKYLPKRTKVLIDFLLQALRS</sequence>
<evidence type="ECO:0000256" key="3">
    <source>
        <dbReference type="ARBA" id="ARBA00023125"/>
    </source>
</evidence>
<dbReference type="InterPro" id="IPR000847">
    <property type="entry name" value="LysR_HTH_N"/>
</dbReference>
<protein>
    <submittedName>
        <fullName evidence="6">LysR family transcriptional regulator</fullName>
    </submittedName>
</protein>
<dbReference type="Gene3D" id="1.10.10.10">
    <property type="entry name" value="Winged helix-like DNA-binding domain superfamily/Winged helix DNA-binding domain"/>
    <property type="match status" value="1"/>
</dbReference>
<dbReference type="InterPro" id="IPR036388">
    <property type="entry name" value="WH-like_DNA-bd_sf"/>
</dbReference>
<evidence type="ECO:0000256" key="4">
    <source>
        <dbReference type="ARBA" id="ARBA00023163"/>
    </source>
</evidence>
<evidence type="ECO:0000256" key="2">
    <source>
        <dbReference type="ARBA" id="ARBA00023015"/>
    </source>
</evidence>
<feature type="domain" description="HTH lysR-type" evidence="5">
    <location>
        <begin position="1"/>
        <end position="59"/>
    </location>
</feature>
<comment type="caution">
    <text evidence="6">The sequence shown here is derived from an EMBL/GenBank/DDBJ whole genome shotgun (WGS) entry which is preliminary data.</text>
</comment>
<evidence type="ECO:0000313" key="7">
    <source>
        <dbReference type="Proteomes" id="UP001209713"/>
    </source>
</evidence>
<accession>A0ABT2YTJ7</accession>